<evidence type="ECO:0000313" key="2">
    <source>
        <dbReference type="EMBL" id="PLS03859.1"/>
    </source>
</evidence>
<dbReference type="EMBL" id="PGVE01000050">
    <property type="protein sequence ID" value="PLS03859.1"/>
    <property type="molecule type" value="Genomic_DNA"/>
</dbReference>
<protein>
    <recommendedName>
        <fullName evidence="1">YtkA-like domain-containing protein</fullName>
    </recommendedName>
</protein>
<keyword evidence="3" id="KW-1185">Reference proteome</keyword>
<evidence type="ECO:0000313" key="3">
    <source>
        <dbReference type="Proteomes" id="UP000234950"/>
    </source>
</evidence>
<dbReference type="Pfam" id="PF13115">
    <property type="entry name" value="YtkA"/>
    <property type="match status" value="1"/>
</dbReference>
<dbReference type="AlphaFoldDB" id="A0A2N5HE99"/>
<evidence type="ECO:0000259" key="1">
    <source>
        <dbReference type="Pfam" id="PF13115"/>
    </source>
</evidence>
<dbReference type="RefSeq" id="WP_101648335.1">
    <property type="nucleotide sequence ID" value="NZ_PGVE01000050.1"/>
</dbReference>
<reference evidence="2 3" key="1">
    <citation type="submission" date="2017-11" db="EMBL/GenBank/DDBJ databases">
        <title>Comparitive Functional Genomics of Dry Heat Resistant strains isolated from the Viking Spacecraft.</title>
        <authorList>
            <person name="Seuylemezian A."/>
            <person name="Cooper K."/>
            <person name="Vaishampayan P."/>
        </authorList>
    </citation>
    <scope>NUCLEOTIDE SEQUENCE [LARGE SCALE GENOMIC DNA]</scope>
    <source>
        <strain evidence="2 3">V32-6</strain>
    </source>
</reference>
<dbReference type="OrthoDB" id="2475673at2"/>
<name>A0A2N5HE99_9BACI</name>
<gene>
    <name evidence="2" type="ORF">CVD27_13000</name>
</gene>
<proteinExistence type="predicted"/>
<sequence>MRKRGLLFFTFLLIATLAGCITSPDYTVKLTKELYSQKDSKLPFEVKVMENKKAIKNLKVSVEFMMSNMDHGTYDVELAEGQEGTYSGKVALPMAGKYEAAFTIEQDGKKTEKVINLNVSKPKGIAKMNGEWITEEDITFYKLMNQLQLAMNREAAKAKYSGKQLEEELAYLESQEKVSDDKNQLLTQIIRLRSMAMLANEKGHKATDAEIDTAVNKVREQYDGYNGVKELISGFGEDRFWDAQKKQSKLIVLTQKVQKDLLEKVKKENPHAGQQELYYQAQTEYEELLVSQVSTLEIEIL</sequence>
<dbReference type="SUPFAM" id="SSF109998">
    <property type="entry name" value="Triger factor/SurA peptide-binding domain-like"/>
    <property type="match status" value="1"/>
</dbReference>
<comment type="caution">
    <text evidence="2">The sequence shown here is derived from an EMBL/GenBank/DDBJ whole genome shotgun (WGS) entry which is preliminary data.</text>
</comment>
<dbReference type="Proteomes" id="UP000234950">
    <property type="component" value="Unassembled WGS sequence"/>
</dbReference>
<dbReference type="InterPro" id="IPR027304">
    <property type="entry name" value="Trigger_fact/SurA_dom_sf"/>
</dbReference>
<dbReference type="PROSITE" id="PS51257">
    <property type="entry name" value="PROKAR_LIPOPROTEIN"/>
    <property type="match status" value="1"/>
</dbReference>
<accession>A0A2N5HE99</accession>
<organism evidence="2 3">
    <name type="scientific">Neobacillus cucumis</name>
    <dbReference type="NCBI Taxonomy" id="1740721"/>
    <lineage>
        <taxon>Bacteria</taxon>
        <taxon>Bacillati</taxon>
        <taxon>Bacillota</taxon>
        <taxon>Bacilli</taxon>
        <taxon>Bacillales</taxon>
        <taxon>Bacillaceae</taxon>
        <taxon>Neobacillus</taxon>
    </lineage>
</organism>
<dbReference type="InterPro" id="IPR032693">
    <property type="entry name" value="YtkA-like_dom"/>
</dbReference>
<feature type="domain" description="YtkA-like" evidence="1">
    <location>
        <begin position="25"/>
        <end position="99"/>
    </location>
</feature>